<feature type="non-terminal residue" evidence="1">
    <location>
        <position position="49"/>
    </location>
</feature>
<accession>X1EM38</accession>
<organism evidence="1">
    <name type="scientific">marine sediment metagenome</name>
    <dbReference type="NCBI Taxonomy" id="412755"/>
    <lineage>
        <taxon>unclassified sequences</taxon>
        <taxon>metagenomes</taxon>
        <taxon>ecological metagenomes</taxon>
    </lineage>
</organism>
<gene>
    <name evidence="1" type="ORF">S03H2_20002</name>
</gene>
<evidence type="ECO:0000313" key="1">
    <source>
        <dbReference type="EMBL" id="GAH33637.1"/>
    </source>
</evidence>
<evidence type="ECO:0008006" key="2">
    <source>
        <dbReference type="Google" id="ProtNLM"/>
    </source>
</evidence>
<protein>
    <recommendedName>
        <fullName evidence="2">Sulfatase N-terminal domain-containing protein</fullName>
    </recommendedName>
</protein>
<reference evidence="1" key="1">
    <citation type="journal article" date="2014" name="Front. Microbiol.">
        <title>High frequency of phylogenetically diverse reductive dehalogenase-homologous genes in deep subseafloor sedimentary metagenomes.</title>
        <authorList>
            <person name="Kawai M."/>
            <person name="Futagami T."/>
            <person name="Toyoda A."/>
            <person name="Takaki Y."/>
            <person name="Nishi S."/>
            <person name="Hori S."/>
            <person name="Arai W."/>
            <person name="Tsubouchi T."/>
            <person name="Morono Y."/>
            <person name="Uchiyama I."/>
            <person name="Ito T."/>
            <person name="Fujiyama A."/>
            <person name="Inagaki F."/>
            <person name="Takami H."/>
        </authorList>
    </citation>
    <scope>NUCLEOTIDE SEQUENCE</scope>
    <source>
        <strain evidence="1">Expedition CK06-06</strain>
    </source>
</reference>
<sequence length="49" mass="5267">MHTKLNLPLIGTMCLGVTLTTLTGCVSGDQKEKTTPPNIIFIMADDLGY</sequence>
<name>X1EM38_9ZZZZ</name>
<dbReference type="PROSITE" id="PS51257">
    <property type="entry name" value="PROKAR_LIPOPROTEIN"/>
    <property type="match status" value="1"/>
</dbReference>
<comment type="caution">
    <text evidence="1">The sequence shown here is derived from an EMBL/GenBank/DDBJ whole genome shotgun (WGS) entry which is preliminary data.</text>
</comment>
<dbReference type="AlphaFoldDB" id="X1EM38"/>
<dbReference type="EMBL" id="BARU01010499">
    <property type="protein sequence ID" value="GAH33637.1"/>
    <property type="molecule type" value="Genomic_DNA"/>
</dbReference>
<proteinExistence type="predicted"/>